<keyword evidence="2" id="KW-0694">RNA-binding</keyword>
<dbReference type="GO" id="GO:0003723">
    <property type="term" value="F:RNA binding"/>
    <property type="evidence" value="ECO:0007669"/>
    <property type="project" value="UniProtKB-KW"/>
</dbReference>
<protein>
    <submittedName>
        <fullName evidence="4">S1-like domain-containing protein</fullName>
    </submittedName>
</protein>
<evidence type="ECO:0000256" key="1">
    <source>
        <dbReference type="ARBA" id="ARBA00007340"/>
    </source>
</evidence>
<dbReference type="Gene3D" id="2.40.50.140">
    <property type="entry name" value="Nucleic acid-binding proteins"/>
    <property type="match status" value="1"/>
</dbReference>
<evidence type="ECO:0000313" key="5">
    <source>
        <dbReference type="Proteomes" id="UP000186594"/>
    </source>
</evidence>
<accession>A0A1U7LV08</accession>
<dbReference type="SUPFAM" id="SSF50249">
    <property type="entry name" value="Nucleic acid-binding proteins"/>
    <property type="match status" value="1"/>
</dbReference>
<dbReference type="GO" id="GO:0005634">
    <property type="term" value="C:nucleus"/>
    <property type="evidence" value="ECO:0007669"/>
    <property type="project" value="TreeGrafter"/>
</dbReference>
<dbReference type="OMA" id="YLYMVEN"/>
<name>A0A1U7LV08_NEOID</name>
<reference evidence="4 5" key="1">
    <citation type="submission" date="2016-04" db="EMBL/GenBank/DDBJ databases">
        <title>Evolutionary innovation and constraint leading to complex multicellularity in the Ascomycota.</title>
        <authorList>
            <person name="Cisse O."/>
            <person name="Nguyen A."/>
            <person name="Hewitt D.A."/>
            <person name="Jedd G."/>
            <person name="Stajich J.E."/>
        </authorList>
    </citation>
    <scope>NUCLEOTIDE SEQUENCE [LARGE SCALE GENOMIC DNA]</scope>
    <source>
        <strain evidence="4 5">DAH-3</strain>
    </source>
</reference>
<evidence type="ECO:0000256" key="2">
    <source>
        <dbReference type="ARBA" id="ARBA00022884"/>
    </source>
</evidence>
<dbReference type="PANTHER" id="PTHR21641:SF0">
    <property type="entry name" value="RNA-BINDING PROTEIN EIF1AD-RELATED"/>
    <property type="match status" value="1"/>
</dbReference>
<keyword evidence="5" id="KW-1185">Reference proteome</keyword>
<dbReference type="InterPro" id="IPR012340">
    <property type="entry name" value="NA-bd_OB-fold"/>
</dbReference>
<comment type="caution">
    <text evidence="4">The sequence shown here is derived from an EMBL/GenBank/DDBJ whole genome shotgun (WGS) entry which is preliminary data.</text>
</comment>
<dbReference type="OrthoDB" id="1738325at2759"/>
<dbReference type="Proteomes" id="UP000186594">
    <property type="component" value="Unassembled WGS sequence"/>
</dbReference>
<dbReference type="EMBL" id="LXFE01000186">
    <property type="protein sequence ID" value="OLL26413.1"/>
    <property type="molecule type" value="Genomic_DNA"/>
</dbReference>
<organism evidence="4 5">
    <name type="scientific">Neolecta irregularis (strain DAH-3)</name>
    <dbReference type="NCBI Taxonomy" id="1198029"/>
    <lineage>
        <taxon>Eukaryota</taxon>
        <taxon>Fungi</taxon>
        <taxon>Dikarya</taxon>
        <taxon>Ascomycota</taxon>
        <taxon>Taphrinomycotina</taxon>
        <taxon>Neolectales</taxon>
        <taxon>Neolectaceae</taxon>
        <taxon>Neolecta</taxon>
    </lineage>
</organism>
<feature type="domain" description="S1-like" evidence="3">
    <location>
        <begin position="24"/>
        <end position="85"/>
    </location>
</feature>
<dbReference type="InterPro" id="IPR001253">
    <property type="entry name" value="TIF_eIF-1A"/>
</dbReference>
<dbReference type="Pfam" id="PF01176">
    <property type="entry name" value="eIF-1a"/>
    <property type="match status" value="1"/>
</dbReference>
<comment type="similarity">
    <text evidence="1">Belongs to the EIF1AD family.</text>
</comment>
<evidence type="ECO:0000313" key="4">
    <source>
        <dbReference type="EMBL" id="OLL26413.1"/>
    </source>
</evidence>
<dbReference type="GO" id="GO:0003743">
    <property type="term" value="F:translation initiation factor activity"/>
    <property type="evidence" value="ECO:0007669"/>
    <property type="project" value="InterPro"/>
</dbReference>
<proteinExistence type="inferred from homology"/>
<dbReference type="STRING" id="1198029.A0A1U7LV08"/>
<dbReference type="SMART" id="SM00652">
    <property type="entry name" value="eIF1a"/>
    <property type="match status" value="1"/>
</dbReference>
<dbReference type="PANTHER" id="PTHR21641">
    <property type="entry name" value="TRANSLATION INITIATION FACTOR-RELATED"/>
    <property type="match status" value="1"/>
</dbReference>
<gene>
    <name evidence="4" type="ORF">NEOLI_002439</name>
</gene>
<dbReference type="InterPro" id="IPR039294">
    <property type="entry name" value="EIF1AD"/>
</dbReference>
<evidence type="ECO:0000259" key="3">
    <source>
        <dbReference type="Pfam" id="PF01176"/>
    </source>
</evidence>
<dbReference type="AlphaFoldDB" id="A0A1U7LV08"/>
<sequence>MSRRRQQALSQSAECLETLDPSNEIVKIKSSQGQYLYMVENCRGEEYLVELPRKFRSVAWIKRGGFVVVELLESSDIKIKGNIVQIVRDLKKWRGKEYW</sequence>
<dbReference type="InterPro" id="IPR006196">
    <property type="entry name" value="RNA-binding_domain_S1_IF1"/>
</dbReference>